<name>B5H3E6_STRCL</name>
<evidence type="ECO:0008006" key="4">
    <source>
        <dbReference type="Google" id="ProtNLM"/>
    </source>
</evidence>
<evidence type="ECO:0000313" key="2">
    <source>
        <dbReference type="EMBL" id="EFG10778.1"/>
    </source>
</evidence>
<accession>B5H3E6</accession>
<dbReference type="KEGG" id="sclf:BB341_00045"/>
<dbReference type="eggNOG" id="COG2879">
    <property type="taxonomic scope" value="Bacteria"/>
</dbReference>
<dbReference type="Proteomes" id="UP000002357">
    <property type="component" value="Chromosome"/>
</dbReference>
<evidence type="ECO:0000256" key="1">
    <source>
        <dbReference type="SAM" id="MobiDB-lite"/>
    </source>
</evidence>
<protein>
    <recommendedName>
        <fullName evidence="4">DUF466 domain-containing protein</fullName>
    </recommendedName>
</protein>
<gene>
    <name evidence="2" type="ORF">SCLAV_5711</name>
</gene>
<dbReference type="OrthoDB" id="3541280at2"/>
<sequence>MRGPADALSALRRAARAAHWYLRELTGDTAYERYCERHRRSHPGTPAPTRREFQRLLTRRQEGSAVSRCC</sequence>
<dbReference type="AlphaFoldDB" id="B5H3E6"/>
<dbReference type="GeneID" id="93727911"/>
<dbReference type="RefSeq" id="WP_003958808.1">
    <property type="nucleotide sequence ID" value="NZ_CM000913.1"/>
</dbReference>
<proteinExistence type="predicted"/>
<feature type="compositionally biased region" description="Basic and acidic residues" evidence="1">
    <location>
        <begin position="49"/>
        <end position="62"/>
    </location>
</feature>
<evidence type="ECO:0000313" key="3">
    <source>
        <dbReference type="Proteomes" id="UP000002357"/>
    </source>
</evidence>
<dbReference type="Pfam" id="PF04328">
    <property type="entry name" value="Sel_put"/>
    <property type="match status" value="1"/>
</dbReference>
<reference evidence="2 3" key="1">
    <citation type="journal article" date="2010" name="Genome Biol. Evol.">
        <title>The sequence of a 1.8-mb bacterial linear plasmid reveals a rich evolutionary reservoir of secondary metabolic pathways.</title>
        <authorList>
            <person name="Medema M.H."/>
            <person name="Trefzer A."/>
            <person name="Kovalchuk A."/>
            <person name="van den Berg M."/>
            <person name="Mueller U."/>
            <person name="Heijne W."/>
            <person name="Wu L."/>
            <person name="Alam M.T."/>
            <person name="Ronning C.M."/>
            <person name="Nierman W.C."/>
            <person name="Bovenberg R.A.L."/>
            <person name="Breitling R."/>
            <person name="Takano E."/>
        </authorList>
    </citation>
    <scope>NUCLEOTIDE SEQUENCE [LARGE SCALE GENOMIC DNA]</scope>
    <source>
        <strain evidence="3">ATCC 27064 / DSM 738 / JCM 4710 / NBRC 13307 / NCIMB 12785 / NRRL 3585 / VKM Ac-602</strain>
    </source>
</reference>
<feature type="region of interest" description="Disordered" evidence="1">
    <location>
        <begin position="38"/>
        <end position="70"/>
    </location>
</feature>
<dbReference type="EMBL" id="CM000913">
    <property type="protein sequence ID" value="EFG10778.1"/>
    <property type="molecule type" value="Genomic_DNA"/>
</dbReference>
<keyword evidence="3" id="KW-1185">Reference proteome</keyword>
<organism evidence="2 3">
    <name type="scientific">Streptomyces clavuligerus</name>
    <dbReference type="NCBI Taxonomy" id="1901"/>
    <lineage>
        <taxon>Bacteria</taxon>
        <taxon>Bacillati</taxon>
        <taxon>Actinomycetota</taxon>
        <taxon>Actinomycetes</taxon>
        <taxon>Kitasatosporales</taxon>
        <taxon>Streptomycetaceae</taxon>
        <taxon>Streptomyces</taxon>
    </lineage>
</organism>
<dbReference type="STRING" id="1901.BB341_00045"/>
<dbReference type="InterPro" id="IPR007423">
    <property type="entry name" value="Sel_put"/>
</dbReference>